<gene>
    <name evidence="2" type="ORF">JWG45_08710</name>
</gene>
<dbReference type="RefSeq" id="WP_205279374.1">
    <property type="nucleotide sequence ID" value="NZ_JAFFPU010000032.1"/>
</dbReference>
<feature type="region of interest" description="Disordered" evidence="1">
    <location>
        <begin position="1"/>
        <end position="23"/>
    </location>
</feature>
<comment type="caution">
    <text evidence="2">The sequence shown here is derived from an EMBL/GenBank/DDBJ whole genome shotgun (WGS) entry which is preliminary data.</text>
</comment>
<protein>
    <submittedName>
        <fullName evidence="2">Uncharacterized protein</fullName>
    </submittedName>
</protein>
<evidence type="ECO:0000256" key="1">
    <source>
        <dbReference type="SAM" id="MobiDB-lite"/>
    </source>
</evidence>
<organism evidence="2 3">
    <name type="scientific">Leptospira ainlahdjerensis</name>
    <dbReference type="NCBI Taxonomy" id="2810033"/>
    <lineage>
        <taxon>Bacteria</taxon>
        <taxon>Pseudomonadati</taxon>
        <taxon>Spirochaetota</taxon>
        <taxon>Spirochaetia</taxon>
        <taxon>Leptospirales</taxon>
        <taxon>Leptospiraceae</taxon>
        <taxon>Leptospira</taxon>
    </lineage>
</organism>
<name>A0ABS2UA48_9LEPT</name>
<dbReference type="Proteomes" id="UP000724686">
    <property type="component" value="Unassembled WGS sequence"/>
</dbReference>
<accession>A0ABS2UA48</accession>
<evidence type="ECO:0000313" key="2">
    <source>
        <dbReference type="EMBL" id="MBM9577231.1"/>
    </source>
</evidence>
<sequence>MELESIASTKLTHRSNSSFAKSPGASRRFEFLVPGSVGCLTLFFCTAIRVWKEIGSSISGIDRKIRFVGGRFAGANESVFFRRALCSDSAGSNSSPKRICVGTLTL</sequence>
<dbReference type="EMBL" id="JAFFPU010000032">
    <property type="protein sequence ID" value="MBM9577231.1"/>
    <property type="molecule type" value="Genomic_DNA"/>
</dbReference>
<keyword evidence="3" id="KW-1185">Reference proteome</keyword>
<proteinExistence type="predicted"/>
<reference evidence="2 3" key="1">
    <citation type="submission" date="2021-02" db="EMBL/GenBank/DDBJ databases">
        <title>Leptospira ainlahdjerensis sp. nov., Leptospira ainazelensis sp. nov., Leptospira abararensis sp. nov. and Leptospira chreensis sp. nov., four new species isolated from water sources in Algeria.</title>
        <authorList>
            <person name="Amara Korba A."/>
            <person name="Kainiu M."/>
            <person name="Vincent A.T."/>
            <person name="Mariet J.-F."/>
            <person name="Veyrier F.J."/>
            <person name="Goarant C."/>
            <person name="Picardeau M."/>
        </authorList>
    </citation>
    <scope>NUCLEOTIDE SEQUENCE [LARGE SCALE GENOMIC DNA]</scope>
    <source>
        <strain evidence="2 3">201903070</strain>
    </source>
</reference>
<feature type="compositionally biased region" description="Polar residues" evidence="1">
    <location>
        <begin position="1"/>
        <end position="20"/>
    </location>
</feature>
<evidence type="ECO:0000313" key="3">
    <source>
        <dbReference type="Proteomes" id="UP000724686"/>
    </source>
</evidence>